<name>A0A7C4QFW3_9PLAN</name>
<dbReference type="EMBL" id="DSVQ01000002">
    <property type="protein sequence ID" value="HGT37781.1"/>
    <property type="molecule type" value="Genomic_DNA"/>
</dbReference>
<accession>A0A7C4QFW3</accession>
<organism evidence="1">
    <name type="scientific">Schlesneria paludicola</name>
    <dbReference type="NCBI Taxonomy" id="360056"/>
    <lineage>
        <taxon>Bacteria</taxon>
        <taxon>Pseudomonadati</taxon>
        <taxon>Planctomycetota</taxon>
        <taxon>Planctomycetia</taxon>
        <taxon>Planctomycetales</taxon>
        <taxon>Planctomycetaceae</taxon>
        <taxon>Schlesneria</taxon>
    </lineage>
</organism>
<dbReference type="SUPFAM" id="SSF49879">
    <property type="entry name" value="SMAD/FHA domain"/>
    <property type="match status" value="2"/>
</dbReference>
<gene>
    <name evidence="1" type="ORF">ENS64_00705</name>
</gene>
<dbReference type="InterPro" id="IPR008984">
    <property type="entry name" value="SMAD_FHA_dom_sf"/>
</dbReference>
<dbReference type="CDD" id="cd00060">
    <property type="entry name" value="FHA"/>
    <property type="match status" value="2"/>
</dbReference>
<comment type="caution">
    <text evidence="1">The sequence shown here is derived from an EMBL/GenBank/DDBJ whole genome shotgun (WGS) entry which is preliminary data.</text>
</comment>
<dbReference type="AlphaFoldDB" id="A0A7C4QFW3"/>
<protein>
    <submittedName>
        <fullName evidence="1">Uncharacterized protein</fullName>
    </submittedName>
</protein>
<sequence length="321" mass="35809">MMFFWREQHRKRRRRQLCAQLLARLWSAGRLALPPPPEVPHAAPSRSSPARPRLCFIHPRGLCLEVELKRLITLIGSGADCDIRFVNAGLDRRHFAFLALPDGLFGIDLHRAQADPAATAGGWWTSQSSARLERIRLRAKLPDFLPLAAADIPSPLDLLLTWSTHGQRQMFPLASRITLLGAGKWCGLRLADPALAPVQAALVRTPHSLTLVHLADNSWTRCRGRPIAAIQLDPGDEFELGRTTFQLASHWNEPVARTVPELPIAQDWRETLAHWTKTVATSDAERYALAGVLAQLAHHLHDQAAPVEQQPRQNSDAEQLL</sequence>
<evidence type="ECO:0000313" key="1">
    <source>
        <dbReference type="EMBL" id="HGT37781.1"/>
    </source>
</evidence>
<dbReference type="Gene3D" id="2.60.200.20">
    <property type="match status" value="1"/>
</dbReference>
<reference evidence="1" key="1">
    <citation type="journal article" date="2020" name="mSystems">
        <title>Genome- and Community-Level Interaction Insights into Carbon Utilization and Element Cycling Functions of Hydrothermarchaeota in Hydrothermal Sediment.</title>
        <authorList>
            <person name="Zhou Z."/>
            <person name="Liu Y."/>
            <person name="Xu W."/>
            <person name="Pan J."/>
            <person name="Luo Z.H."/>
            <person name="Li M."/>
        </authorList>
    </citation>
    <scope>NUCLEOTIDE SEQUENCE [LARGE SCALE GENOMIC DNA]</scope>
    <source>
        <strain evidence="1">SpSt-508</strain>
    </source>
</reference>
<proteinExistence type="predicted"/>